<dbReference type="PANTHER" id="PTHR43854:SF1">
    <property type="entry name" value="INDOLEPYRUVATE OXIDOREDUCTASE SUBUNIT IORB"/>
    <property type="match status" value="1"/>
</dbReference>
<evidence type="ECO:0000256" key="1">
    <source>
        <dbReference type="ARBA" id="ARBA00023002"/>
    </source>
</evidence>
<dbReference type="STRING" id="81479.RA876_01810"/>
<sequence length="264" mass="27733">MKFDLVIGGVGGQGVLSIAWVLDHAANEAGLYLKQSEVHGMAQRGGAVSAFVRLSDQPVASVLIAEGCADMVLSVEPLEALRYTKLLKPEGWIVTDVTPMVNIGNYPDTAALYPVLFSVPYLVALNATLLAKKAGNVKAQNMVVLGAAAMHLPLPAELLEKQINAMFASKSERVVKANIDAFRMGDSASRFAAALVASGVGSEVVAQVVSRIHFPPHPVSPALVDAWTARLLAPDAAQFAQSLFDEGEVVAIDEVAAGSEQMSA</sequence>
<dbReference type="Gene3D" id="3.40.920.10">
    <property type="entry name" value="Pyruvate-ferredoxin oxidoreductase, PFOR, domain III"/>
    <property type="match status" value="1"/>
</dbReference>
<evidence type="ECO:0000313" key="4">
    <source>
        <dbReference type="Proteomes" id="UP000185911"/>
    </source>
</evidence>
<dbReference type="RefSeq" id="WP_075585926.1">
    <property type="nucleotide sequence ID" value="NZ_MSYM01000009.1"/>
</dbReference>
<dbReference type="EMBL" id="MSYM01000009">
    <property type="protein sequence ID" value="OLP07178.1"/>
    <property type="molecule type" value="Genomic_DNA"/>
</dbReference>
<reference evidence="3 4" key="1">
    <citation type="submission" date="2017-01" db="EMBL/GenBank/DDBJ databases">
        <title>Genome sequence of Rhodoferax antarcticus ANT.BR, a psychrophilic purple nonsulfur bacterium from an Antarctic microbial mat.</title>
        <authorList>
            <person name="Baker J."/>
            <person name="Riester C."/>
            <person name="Skinner B."/>
            <person name="Newell A."/>
            <person name="Swingley W."/>
            <person name="Madigan M."/>
            <person name="Jung D."/>
            <person name="Asao M."/>
            <person name="Chen M."/>
            <person name="Loughlin P."/>
            <person name="Pan H."/>
            <person name="Lin S."/>
            <person name="Li N."/>
            <person name="Shaw J."/>
            <person name="Prado M."/>
            <person name="Sherman C."/>
            <person name="Li X."/>
            <person name="Tang J."/>
            <person name="Blankenship R."/>
            <person name="Zhao T."/>
            <person name="Touchman J."/>
            <person name="Sattley M."/>
        </authorList>
    </citation>
    <scope>NUCLEOTIDE SEQUENCE [LARGE SCALE GENOMIC DNA]</scope>
    <source>
        <strain evidence="3 4">ANT.BR</strain>
    </source>
</reference>
<evidence type="ECO:0000313" key="3">
    <source>
        <dbReference type="EMBL" id="OLP07178.1"/>
    </source>
</evidence>
<gene>
    <name evidence="3" type="primary">iorB</name>
    <name evidence="3" type="ORF">BLL52_1465</name>
</gene>
<dbReference type="SUPFAM" id="SSF53323">
    <property type="entry name" value="Pyruvate-ferredoxin oxidoreductase, PFOR, domain III"/>
    <property type="match status" value="1"/>
</dbReference>
<evidence type="ECO:0000259" key="2">
    <source>
        <dbReference type="Pfam" id="PF01558"/>
    </source>
</evidence>
<dbReference type="InterPro" id="IPR019752">
    <property type="entry name" value="Pyrv/ketoisovalerate_OxRed_cat"/>
</dbReference>
<feature type="domain" description="Pyruvate/ketoisovalerate oxidoreductase catalytic" evidence="2">
    <location>
        <begin position="11"/>
        <end position="185"/>
    </location>
</feature>
<keyword evidence="4" id="KW-1185">Reference proteome</keyword>
<dbReference type="InterPro" id="IPR002869">
    <property type="entry name" value="Pyrv_flavodox_OxRed_cen"/>
</dbReference>
<dbReference type="PANTHER" id="PTHR43854">
    <property type="entry name" value="INDOLEPYRUVATE OXIDOREDUCTASE SUBUNIT IORB"/>
    <property type="match status" value="1"/>
</dbReference>
<keyword evidence="1" id="KW-0560">Oxidoreductase</keyword>
<proteinExistence type="predicted"/>
<keyword evidence="3" id="KW-0670">Pyruvate</keyword>
<dbReference type="AlphaFoldDB" id="A0A1Q8YGJ0"/>
<comment type="caution">
    <text evidence="3">The sequence shown here is derived from an EMBL/GenBank/DDBJ whole genome shotgun (WGS) entry which is preliminary data.</text>
</comment>
<dbReference type="NCBIfam" id="NF005324">
    <property type="entry name" value="PRK06853.1-4"/>
    <property type="match status" value="1"/>
</dbReference>
<dbReference type="GO" id="GO:0016903">
    <property type="term" value="F:oxidoreductase activity, acting on the aldehyde or oxo group of donors"/>
    <property type="evidence" value="ECO:0007669"/>
    <property type="project" value="InterPro"/>
</dbReference>
<protein>
    <submittedName>
        <fullName evidence="3">Putative indolepyruvate oxidoreductase subunit B</fullName>
    </submittedName>
</protein>
<name>A0A1Q8YGJ0_9BURK</name>
<organism evidence="3 4">
    <name type="scientific">Rhodoferax antarcticus ANT.BR</name>
    <dbReference type="NCBI Taxonomy" id="1111071"/>
    <lineage>
        <taxon>Bacteria</taxon>
        <taxon>Pseudomonadati</taxon>
        <taxon>Pseudomonadota</taxon>
        <taxon>Betaproteobacteria</taxon>
        <taxon>Burkholderiales</taxon>
        <taxon>Comamonadaceae</taxon>
        <taxon>Rhodoferax</taxon>
    </lineage>
</organism>
<dbReference type="Proteomes" id="UP000185911">
    <property type="component" value="Unassembled WGS sequence"/>
</dbReference>
<dbReference type="Pfam" id="PF01558">
    <property type="entry name" value="POR"/>
    <property type="match status" value="1"/>
</dbReference>
<accession>A0A1Q8YGJ0</accession>
<dbReference type="InterPro" id="IPR052198">
    <property type="entry name" value="IorB_Oxidoreductase"/>
</dbReference>